<reference evidence="1" key="1">
    <citation type="journal article" date="2014" name="PLoS Genet.">
        <title>Signature Gene Expression Reveals Novel Clues to the Molecular Mechanisms of Dimorphic Transition in Penicillium marneffei.</title>
        <authorList>
            <person name="Yang E."/>
            <person name="Wang G."/>
            <person name="Cai J."/>
            <person name="Woo P.C."/>
            <person name="Lau S.K."/>
            <person name="Yuen K.-Y."/>
            <person name="Chow W.-N."/>
            <person name="Lin X."/>
        </authorList>
    </citation>
    <scope>NUCLEOTIDE SEQUENCE [LARGE SCALE GENOMIC DNA]</scope>
    <source>
        <strain evidence="1">PM1</strain>
    </source>
</reference>
<gene>
    <name evidence="1" type="ORF">GQ26_0083260</name>
</gene>
<dbReference type="HOGENOM" id="CLU_1090619_0_0_1"/>
<accession>A0A093VDB2</accession>
<name>A0A093VDB2_TALMA</name>
<comment type="caution">
    <text evidence="1">The sequence shown here is derived from an EMBL/GenBank/DDBJ whole genome shotgun (WGS) entry which is preliminary data.</text>
</comment>
<dbReference type="EMBL" id="JPOX01000008">
    <property type="protein sequence ID" value="KFX50185.1"/>
    <property type="molecule type" value="Genomic_DNA"/>
</dbReference>
<evidence type="ECO:0000313" key="1">
    <source>
        <dbReference type="EMBL" id="KFX50185.1"/>
    </source>
</evidence>
<organism evidence="1">
    <name type="scientific">Talaromyces marneffei PM1</name>
    <dbReference type="NCBI Taxonomy" id="1077442"/>
    <lineage>
        <taxon>Eukaryota</taxon>
        <taxon>Fungi</taxon>
        <taxon>Dikarya</taxon>
        <taxon>Ascomycota</taxon>
        <taxon>Pezizomycotina</taxon>
        <taxon>Eurotiomycetes</taxon>
        <taxon>Eurotiomycetidae</taxon>
        <taxon>Eurotiales</taxon>
        <taxon>Trichocomaceae</taxon>
        <taxon>Talaromyces</taxon>
        <taxon>Talaromyces sect. Talaromyces</taxon>
    </lineage>
</organism>
<dbReference type="AlphaFoldDB" id="A0A093VDB2"/>
<sequence>MDSTQSNSVLAALETLQNADDREILQYSERSLTVGSRLLSVAKPTSDNRPRKAVDLFEIIIREQPDLHTFLSDDPSSAIRTIRNYDNLQLTSFAGEDQSLFSHILDLRNWIWDYRSRYLPEILSKSIQDIPLKIPPQQGKLKRFIQSRGDLPDNVYNRLKLGQKCWHIEAMVYQKIENTIPTNADNKFAGLWVLILPIFLKIAHVIDSVMDELVDMLCSSQDLLAQSYSWSKLMLQGQYLRQRSRDTMRLQNEQS</sequence>
<protein>
    <submittedName>
        <fullName evidence="1">Uncharacterized protein</fullName>
    </submittedName>
</protein>
<proteinExistence type="predicted"/>